<feature type="compositionally biased region" description="Polar residues" evidence="1">
    <location>
        <begin position="21"/>
        <end position="41"/>
    </location>
</feature>
<dbReference type="Proteomes" id="UP000826195">
    <property type="component" value="Unassembled WGS sequence"/>
</dbReference>
<dbReference type="AlphaFoldDB" id="A0AAV7IZC4"/>
<evidence type="ECO:0000313" key="2">
    <source>
        <dbReference type="EMBL" id="KAH0561274.1"/>
    </source>
</evidence>
<evidence type="ECO:0000313" key="3">
    <source>
        <dbReference type="Proteomes" id="UP000826195"/>
    </source>
</evidence>
<organism evidence="2 3">
    <name type="scientific">Cotesia glomerata</name>
    <name type="common">Lepidopteran parasitic wasp</name>
    <name type="synonym">Apanteles glomeratus</name>
    <dbReference type="NCBI Taxonomy" id="32391"/>
    <lineage>
        <taxon>Eukaryota</taxon>
        <taxon>Metazoa</taxon>
        <taxon>Ecdysozoa</taxon>
        <taxon>Arthropoda</taxon>
        <taxon>Hexapoda</taxon>
        <taxon>Insecta</taxon>
        <taxon>Pterygota</taxon>
        <taxon>Neoptera</taxon>
        <taxon>Endopterygota</taxon>
        <taxon>Hymenoptera</taxon>
        <taxon>Apocrita</taxon>
        <taxon>Ichneumonoidea</taxon>
        <taxon>Braconidae</taxon>
        <taxon>Microgastrinae</taxon>
        <taxon>Cotesia</taxon>
    </lineage>
</organism>
<keyword evidence="3" id="KW-1185">Reference proteome</keyword>
<gene>
    <name evidence="2" type="ORF">KQX54_015823</name>
</gene>
<protein>
    <submittedName>
        <fullName evidence="2">Uncharacterized protein</fullName>
    </submittedName>
</protein>
<name>A0AAV7IZC4_COTGL</name>
<dbReference type="EMBL" id="JAHXZJ010000374">
    <property type="protein sequence ID" value="KAH0561274.1"/>
    <property type="molecule type" value="Genomic_DNA"/>
</dbReference>
<comment type="caution">
    <text evidence="2">The sequence shown here is derived from an EMBL/GenBank/DDBJ whole genome shotgun (WGS) entry which is preliminary data.</text>
</comment>
<reference evidence="2 3" key="1">
    <citation type="journal article" date="2021" name="J. Hered.">
        <title>A chromosome-level genome assembly of the parasitoid wasp, Cotesia glomerata (Hymenoptera: Braconidae).</title>
        <authorList>
            <person name="Pinto B.J."/>
            <person name="Weis J.J."/>
            <person name="Gamble T."/>
            <person name="Ode P.J."/>
            <person name="Paul R."/>
            <person name="Zaspel J.M."/>
        </authorList>
    </citation>
    <scope>NUCLEOTIDE SEQUENCE [LARGE SCALE GENOMIC DNA]</scope>
    <source>
        <strain evidence="2">CgM1</strain>
    </source>
</reference>
<proteinExistence type="predicted"/>
<feature type="region of interest" description="Disordered" evidence="1">
    <location>
        <begin position="1"/>
        <end position="56"/>
    </location>
</feature>
<sequence length="115" mass="12526">MPNIRFTNSDEESDSASQDSLLNPSTKAPSHSYISPHQAPSISLPPPSETNESSEIIKPPDATVTVTQMSFGKISSTPLTPAALKCKTWRKVFTTDSLYLDTSCRFINFKCITGS</sequence>
<evidence type="ECO:0000256" key="1">
    <source>
        <dbReference type="SAM" id="MobiDB-lite"/>
    </source>
</evidence>
<accession>A0AAV7IZC4</accession>